<keyword evidence="13" id="KW-0732">Signal</keyword>
<dbReference type="EMBL" id="JAINVV010000003">
    <property type="protein sequence ID" value="MBY8821837.1"/>
    <property type="molecule type" value="Genomic_DNA"/>
</dbReference>
<dbReference type="Pfam" id="PF00593">
    <property type="entry name" value="TonB_dep_Rec_b-barrel"/>
    <property type="match status" value="1"/>
</dbReference>
<dbReference type="SUPFAM" id="SSF56935">
    <property type="entry name" value="Porins"/>
    <property type="match status" value="1"/>
</dbReference>
<keyword evidence="6" id="KW-0408">Iron</keyword>
<evidence type="ECO:0000256" key="8">
    <source>
        <dbReference type="ARBA" id="ARBA00023077"/>
    </source>
</evidence>
<evidence type="ECO:0000256" key="10">
    <source>
        <dbReference type="ARBA" id="ARBA00023237"/>
    </source>
</evidence>
<keyword evidence="17" id="KW-1185">Reference proteome</keyword>
<feature type="chain" id="PRO_5046151207" evidence="13">
    <location>
        <begin position="28"/>
        <end position="771"/>
    </location>
</feature>
<evidence type="ECO:0000256" key="5">
    <source>
        <dbReference type="ARBA" id="ARBA00022692"/>
    </source>
</evidence>
<evidence type="ECO:0000256" key="9">
    <source>
        <dbReference type="ARBA" id="ARBA00023136"/>
    </source>
</evidence>
<organism evidence="16 17">
    <name type="scientific">Sphingomonas colocasiae</name>
    <dbReference type="NCBI Taxonomy" id="1848973"/>
    <lineage>
        <taxon>Bacteria</taxon>
        <taxon>Pseudomonadati</taxon>
        <taxon>Pseudomonadota</taxon>
        <taxon>Alphaproteobacteria</taxon>
        <taxon>Sphingomonadales</taxon>
        <taxon>Sphingomonadaceae</taxon>
        <taxon>Sphingomonas</taxon>
    </lineage>
</organism>
<dbReference type="PROSITE" id="PS52016">
    <property type="entry name" value="TONB_DEPENDENT_REC_3"/>
    <property type="match status" value="1"/>
</dbReference>
<keyword evidence="5 11" id="KW-0812">Transmembrane</keyword>
<evidence type="ECO:0000259" key="14">
    <source>
        <dbReference type="Pfam" id="PF00593"/>
    </source>
</evidence>
<proteinExistence type="inferred from homology"/>
<evidence type="ECO:0000256" key="4">
    <source>
        <dbReference type="ARBA" id="ARBA00022496"/>
    </source>
</evidence>
<evidence type="ECO:0000256" key="12">
    <source>
        <dbReference type="RuleBase" id="RU003357"/>
    </source>
</evidence>
<evidence type="ECO:0000256" key="11">
    <source>
        <dbReference type="PROSITE-ProRule" id="PRU01360"/>
    </source>
</evidence>
<evidence type="ECO:0000259" key="15">
    <source>
        <dbReference type="Pfam" id="PF07715"/>
    </source>
</evidence>
<keyword evidence="10 11" id="KW-0998">Cell outer membrane</keyword>
<dbReference type="InterPro" id="IPR012910">
    <property type="entry name" value="Plug_dom"/>
</dbReference>
<dbReference type="CDD" id="cd01347">
    <property type="entry name" value="ligand_gated_channel"/>
    <property type="match status" value="1"/>
</dbReference>
<keyword evidence="7" id="KW-0406">Ion transport</keyword>
<evidence type="ECO:0000256" key="7">
    <source>
        <dbReference type="ARBA" id="ARBA00023065"/>
    </source>
</evidence>
<reference evidence="16 17" key="1">
    <citation type="submission" date="2021-08" db="EMBL/GenBank/DDBJ databases">
        <authorList>
            <person name="Tuo L."/>
        </authorList>
    </citation>
    <scope>NUCLEOTIDE SEQUENCE [LARGE SCALE GENOMIC DNA]</scope>
    <source>
        <strain evidence="16 17">JCM 31229</strain>
    </source>
</reference>
<sequence>MIMANLRNRLLAGMAFCACVTATPALAQDANEGTNEIIVTAQRREQTLQEVPLSLTVVGEQQLERQAALSLADYTKLVPGLNVQAQDAGIVRIVLRGANTGSVGSTVASYIDDMPFGSSGSLINAGTAAADFDPFDVARIEVLRGPQGTLYGSNSLGGVLKYVTNLPSTAAFEARAQTGVEAVAGGGTGFSGNAMINVPLGDTLAVRASGFYRERPGFIDSVGFNVKNANASKSYGGRASLLFAPTDNFSIRLQSVLQNIDGGTPSSFDIDPVSHKPYNAAAGGVQTGERTRFVLYPDGYDIRYRLFAGTLEWDFGGATLSSITSHSKQTYQSVTDASTNALRATINAFYAPTAPNTVGFVFVNNQQVKKFTQELRLASSDSETFEWTVGGYYTKEKTRLYQTYIPFQLSSRQLMPTRLTVGGVTFEDFVISYINASYEELAGFATGTLHLGDRFDITAGGRYSHNRQESEQAVIQLGVGSANTGKSSQGVFTWSVSPRFELSDHASVYARVAKGFRPGGPNLIPLGAPADFPSQFKADTIISYEAGLRAETADRSFTFDGSIFYLDWKNILIATTVNTPTGPVGVNGNGQKARSQGVELAVTARPTAGLTVMINGAYTDAKLLQDTVPASGGLNLTGGLKGDRLPYVPEFAATISVDYDWEISAGAKAYVGANVRLVSDQPGTFSAAYRAAYGRAPEIDGYKTVDLRAGVNFERFNLSVFANNLTNTYALSSLGSAFTAAPSAIGGSNVNYLTAAGIRPRTIGASVGVSF</sequence>
<evidence type="ECO:0000256" key="2">
    <source>
        <dbReference type="ARBA" id="ARBA00022448"/>
    </source>
</evidence>
<feature type="domain" description="TonB-dependent receptor-like beta-barrel" evidence="14">
    <location>
        <begin position="255"/>
        <end position="725"/>
    </location>
</feature>
<comment type="subcellular location">
    <subcellularLocation>
        <location evidence="1 11">Cell outer membrane</location>
        <topology evidence="1 11">Multi-pass membrane protein</topology>
    </subcellularLocation>
</comment>
<dbReference type="Proteomes" id="UP000706039">
    <property type="component" value="Unassembled WGS sequence"/>
</dbReference>
<accession>A0ABS7PN08</accession>
<name>A0ABS7PN08_9SPHN</name>
<evidence type="ECO:0000313" key="17">
    <source>
        <dbReference type="Proteomes" id="UP000706039"/>
    </source>
</evidence>
<evidence type="ECO:0000313" key="16">
    <source>
        <dbReference type="EMBL" id="MBY8821837.1"/>
    </source>
</evidence>
<gene>
    <name evidence="16" type="ORF">K7G82_06015</name>
</gene>
<protein>
    <submittedName>
        <fullName evidence="16">TonB-dependent receptor</fullName>
    </submittedName>
</protein>
<dbReference type="PANTHER" id="PTHR32552:SF81">
    <property type="entry name" value="TONB-DEPENDENT OUTER MEMBRANE RECEPTOR"/>
    <property type="match status" value="1"/>
</dbReference>
<keyword evidence="4" id="KW-0410">Iron transport</keyword>
<comment type="caution">
    <text evidence="16">The sequence shown here is derived from an EMBL/GenBank/DDBJ whole genome shotgun (WGS) entry which is preliminary data.</text>
</comment>
<evidence type="ECO:0000256" key="1">
    <source>
        <dbReference type="ARBA" id="ARBA00004571"/>
    </source>
</evidence>
<keyword evidence="3 11" id="KW-1134">Transmembrane beta strand</keyword>
<keyword evidence="16" id="KW-0675">Receptor</keyword>
<evidence type="ECO:0000256" key="13">
    <source>
        <dbReference type="SAM" id="SignalP"/>
    </source>
</evidence>
<dbReference type="InterPro" id="IPR036942">
    <property type="entry name" value="Beta-barrel_TonB_sf"/>
</dbReference>
<dbReference type="InterPro" id="IPR000531">
    <property type="entry name" value="Beta-barrel_TonB"/>
</dbReference>
<keyword evidence="2 11" id="KW-0813">Transport</keyword>
<keyword evidence="9 11" id="KW-0472">Membrane</keyword>
<dbReference type="InterPro" id="IPR039426">
    <property type="entry name" value="TonB-dep_rcpt-like"/>
</dbReference>
<feature type="signal peptide" evidence="13">
    <location>
        <begin position="1"/>
        <end position="27"/>
    </location>
</feature>
<dbReference type="PANTHER" id="PTHR32552">
    <property type="entry name" value="FERRICHROME IRON RECEPTOR-RELATED"/>
    <property type="match status" value="1"/>
</dbReference>
<evidence type="ECO:0000256" key="6">
    <source>
        <dbReference type="ARBA" id="ARBA00023004"/>
    </source>
</evidence>
<comment type="similarity">
    <text evidence="11 12">Belongs to the TonB-dependent receptor family.</text>
</comment>
<keyword evidence="8 12" id="KW-0798">TonB box</keyword>
<evidence type="ECO:0000256" key="3">
    <source>
        <dbReference type="ARBA" id="ARBA00022452"/>
    </source>
</evidence>
<dbReference type="Pfam" id="PF07715">
    <property type="entry name" value="Plug"/>
    <property type="match status" value="1"/>
</dbReference>
<dbReference type="Gene3D" id="2.40.170.20">
    <property type="entry name" value="TonB-dependent receptor, beta-barrel domain"/>
    <property type="match status" value="1"/>
</dbReference>
<feature type="domain" description="TonB-dependent receptor plug" evidence="15">
    <location>
        <begin position="48"/>
        <end position="159"/>
    </location>
</feature>